<dbReference type="Gene3D" id="3.90.1150.10">
    <property type="entry name" value="Aspartate Aminotransferase, domain 1"/>
    <property type="match status" value="1"/>
</dbReference>
<evidence type="ECO:0000256" key="6">
    <source>
        <dbReference type="ARBA" id="ARBA00022898"/>
    </source>
</evidence>
<comment type="similarity">
    <text evidence="2">Belongs to the class-I pyridoxal-phosphate-dependent aminotransferase family.</text>
</comment>
<dbReference type="InterPro" id="IPR004839">
    <property type="entry name" value="Aminotransferase_I/II_large"/>
</dbReference>
<dbReference type="FunFam" id="3.40.640.10:FF:000066">
    <property type="entry name" value="Aspartate aminotransferase"/>
    <property type="match status" value="1"/>
</dbReference>
<proteinExistence type="inferred from homology"/>
<keyword evidence="4 7" id="KW-0032">Aminotransferase</keyword>
<dbReference type="PANTHER" id="PTHR11879">
    <property type="entry name" value="ASPARTATE AMINOTRANSFERASE"/>
    <property type="match status" value="1"/>
</dbReference>
<evidence type="ECO:0000313" key="9">
    <source>
        <dbReference type="EMBL" id="JAP46019.1"/>
    </source>
</evidence>
<dbReference type="InterPro" id="IPR015421">
    <property type="entry name" value="PyrdxlP-dep_Trfase_major"/>
</dbReference>
<dbReference type="EC" id="2.6.1.1" evidence="7"/>
<name>A0A0X3P2A5_SCHSO</name>
<dbReference type="Pfam" id="PF00155">
    <property type="entry name" value="Aminotran_1_2"/>
    <property type="match status" value="1"/>
</dbReference>
<dbReference type="InterPro" id="IPR015422">
    <property type="entry name" value="PyrdxlP-dep_Trfase_small"/>
</dbReference>
<dbReference type="InterPro" id="IPR000796">
    <property type="entry name" value="Asp_trans"/>
</dbReference>
<reference evidence="9" key="1">
    <citation type="submission" date="2016-01" db="EMBL/GenBank/DDBJ databases">
        <title>Reference transcriptome for the parasite Schistocephalus solidus: insights into the molecular evolution of parasitism.</title>
        <authorList>
            <person name="Hebert F.O."/>
            <person name="Grambauer S."/>
            <person name="Barber I."/>
            <person name="Landry C.R."/>
            <person name="Aubin-Horth N."/>
        </authorList>
    </citation>
    <scope>NUCLEOTIDE SEQUENCE</scope>
</reference>
<evidence type="ECO:0000256" key="5">
    <source>
        <dbReference type="ARBA" id="ARBA00022679"/>
    </source>
</evidence>
<comment type="miscellaneous">
    <text evidence="7">In eukaryotes there are cytoplasmic, mitochondrial and chloroplastic isozymes.</text>
</comment>
<sequence length="466" mass="52374">MNSLTTFVSTYPSNQTKVTVLLSMFDLSSCIFLMDQRRYAHFRVSIMSGLSENMYSVFCDVQKAPPIEVTTLSEQCQEDSAENKVNLTLGVYRPFNGKPSKIPVVRKVEIEMAQDPSLNKDYLPITGLPAFCSAGIRLLLGSEHPAISSNLVDAVQCIGGSGAVYLAAQFLKKILKFSTVLIPKPSWPSHCGICLLSGYNILYYRYWNQKTQCLDFTELLEDISSAPDNSVVILHACAHNPTGMDLAPEQWMELAQLMKKKRLFPLFDIAYQGLASGDIDQDAWAIRMFLEHGFEFFAAQSFSKNFGLYNDRVGNLVFGTMNKDLTANTKSQLLILARYCWSNPPNHGATIVSKVLNDPQLYAEWKSNLREMSDRIVRTRQLFYEKLTAMGTPGNWENIIKQRGMFSYTGLSREQTNILREKFHVYMTGDGRMNMCGLNESNIDYVVKAFHETVLCGAAGDVTQTA</sequence>
<comment type="catalytic activity">
    <reaction evidence="7">
        <text>L-aspartate + 2-oxoglutarate = oxaloacetate + L-glutamate</text>
        <dbReference type="Rhea" id="RHEA:21824"/>
        <dbReference type="ChEBI" id="CHEBI:16452"/>
        <dbReference type="ChEBI" id="CHEBI:16810"/>
        <dbReference type="ChEBI" id="CHEBI:29985"/>
        <dbReference type="ChEBI" id="CHEBI:29991"/>
        <dbReference type="EC" id="2.6.1.1"/>
    </reaction>
</comment>
<comment type="cofactor">
    <cofactor evidence="1">
        <name>pyridoxal 5'-phosphate</name>
        <dbReference type="ChEBI" id="CHEBI:597326"/>
    </cofactor>
</comment>
<organism evidence="9">
    <name type="scientific">Schistocephalus solidus</name>
    <name type="common">Tapeworm</name>
    <dbReference type="NCBI Taxonomy" id="70667"/>
    <lineage>
        <taxon>Eukaryota</taxon>
        <taxon>Metazoa</taxon>
        <taxon>Spiralia</taxon>
        <taxon>Lophotrochozoa</taxon>
        <taxon>Platyhelminthes</taxon>
        <taxon>Cestoda</taxon>
        <taxon>Eucestoda</taxon>
        <taxon>Diphyllobothriidea</taxon>
        <taxon>Diphyllobothriidae</taxon>
        <taxon>Schistocephalus</taxon>
    </lineage>
</organism>
<dbReference type="InterPro" id="IPR004838">
    <property type="entry name" value="NHTrfase_class1_PyrdxlP-BS"/>
</dbReference>
<protein>
    <recommendedName>
        <fullName evidence="7">Aspartate aminotransferase</fullName>
        <ecNumber evidence="7">2.6.1.1</ecNumber>
    </recommendedName>
</protein>
<feature type="domain" description="Aminotransferase class I/classII large" evidence="8">
    <location>
        <begin position="83"/>
        <end position="450"/>
    </location>
</feature>
<accession>A0A0X3P2A5</accession>
<dbReference type="PRINTS" id="PR00799">
    <property type="entry name" value="TRANSAMINASE"/>
</dbReference>
<comment type="subunit">
    <text evidence="3 7">Homodimer.</text>
</comment>
<dbReference type="EMBL" id="GEEE01017206">
    <property type="protein sequence ID" value="JAP46019.1"/>
    <property type="molecule type" value="Transcribed_RNA"/>
</dbReference>
<keyword evidence="6" id="KW-0663">Pyridoxal phosphate</keyword>
<dbReference type="PROSITE" id="PS00105">
    <property type="entry name" value="AA_TRANSFER_CLASS_1"/>
    <property type="match status" value="1"/>
</dbReference>
<evidence type="ECO:0000256" key="7">
    <source>
        <dbReference type="RuleBase" id="RU000480"/>
    </source>
</evidence>
<dbReference type="GO" id="GO:0005829">
    <property type="term" value="C:cytosol"/>
    <property type="evidence" value="ECO:0007669"/>
    <property type="project" value="TreeGrafter"/>
</dbReference>
<evidence type="ECO:0000259" key="8">
    <source>
        <dbReference type="Pfam" id="PF00155"/>
    </source>
</evidence>
<dbReference type="SUPFAM" id="SSF53383">
    <property type="entry name" value="PLP-dependent transferases"/>
    <property type="match status" value="1"/>
</dbReference>
<dbReference type="FunFam" id="3.90.1150.10:FF:000001">
    <property type="entry name" value="Aspartate aminotransferase"/>
    <property type="match status" value="1"/>
</dbReference>
<evidence type="ECO:0000256" key="1">
    <source>
        <dbReference type="ARBA" id="ARBA00001933"/>
    </source>
</evidence>
<dbReference type="AlphaFoldDB" id="A0A0X3P2A5"/>
<dbReference type="GO" id="GO:0006532">
    <property type="term" value="P:aspartate biosynthetic process"/>
    <property type="evidence" value="ECO:0007669"/>
    <property type="project" value="TreeGrafter"/>
</dbReference>
<dbReference type="InterPro" id="IPR015424">
    <property type="entry name" value="PyrdxlP-dep_Trfase"/>
</dbReference>
<keyword evidence="5 7" id="KW-0808">Transferase</keyword>
<gene>
    <name evidence="9" type="primary">AATC</name>
    <name evidence="9" type="ORF">TR88763</name>
</gene>
<evidence type="ECO:0000256" key="3">
    <source>
        <dbReference type="ARBA" id="ARBA00011738"/>
    </source>
</evidence>
<dbReference type="CDD" id="cd00609">
    <property type="entry name" value="AAT_like"/>
    <property type="match status" value="1"/>
</dbReference>
<evidence type="ECO:0000256" key="2">
    <source>
        <dbReference type="ARBA" id="ARBA00007441"/>
    </source>
</evidence>
<dbReference type="Gene3D" id="3.40.640.10">
    <property type="entry name" value="Type I PLP-dependent aspartate aminotransferase-like (Major domain)"/>
    <property type="match status" value="1"/>
</dbReference>
<dbReference type="PANTHER" id="PTHR11879:SF55">
    <property type="entry name" value="GLUTAMATE OXALOACETATE TRANSAMINASE 1, ISOFORM B"/>
    <property type="match status" value="1"/>
</dbReference>
<dbReference type="GO" id="GO:0004069">
    <property type="term" value="F:L-aspartate:2-oxoglutarate aminotransferase activity"/>
    <property type="evidence" value="ECO:0007669"/>
    <property type="project" value="UniProtKB-EC"/>
</dbReference>
<dbReference type="NCBIfam" id="NF006719">
    <property type="entry name" value="PRK09257.1"/>
    <property type="match status" value="1"/>
</dbReference>
<dbReference type="GO" id="GO:0030170">
    <property type="term" value="F:pyridoxal phosphate binding"/>
    <property type="evidence" value="ECO:0007669"/>
    <property type="project" value="InterPro"/>
</dbReference>
<evidence type="ECO:0000256" key="4">
    <source>
        <dbReference type="ARBA" id="ARBA00022576"/>
    </source>
</evidence>